<sequence length="136" mass="15039">MNAKAFAHRPSIVVLSHQAIGAENHYVLENKSHARPALVTRTGATMGILESFVPPQQPDVRVDSQQLIGPPAAAADQPSKYDQRNRQYLAQRAANLTLALKILPHRCWRPGLCSFPFVCLLRWGVARVQIDTFTSG</sequence>
<dbReference type="AlphaFoldDB" id="A0A8W7PP93"/>
<name>A0A8W7PP93_ANOCL</name>
<protein>
    <submittedName>
        <fullName evidence="1">Uncharacterized protein</fullName>
    </submittedName>
</protein>
<evidence type="ECO:0000313" key="1">
    <source>
        <dbReference type="EnsemblMetazoa" id="ACOM035411-PA.1"/>
    </source>
</evidence>
<dbReference type="EnsemblMetazoa" id="ACOM035411-RA">
    <property type="protein sequence ID" value="ACOM035411-PA.1"/>
    <property type="gene ID" value="ACOM035411"/>
</dbReference>
<organism evidence="1">
    <name type="scientific">Anopheles coluzzii</name>
    <name type="common">African malaria mosquito</name>
    <dbReference type="NCBI Taxonomy" id="1518534"/>
    <lineage>
        <taxon>Eukaryota</taxon>
        <taxon>Metazoa</taxon>
        <taxon>Ecdysozoa</taxon>
        <taxon>Arthropoda</taxon>
        <taxon>Hexapoda</taxon>
        <taxon>Insecta</taxon>
        <taxon>Pterygota</taxon>
        <taxon>Neoptera</taxon>
        <taxon>Endopterygota</taxon>
        <taxon>Diptera</taxon>
        <taxon>Nematocera</taxon>
        <taxon>Culicoidea</taxon>
        <taxon>Culicidae</taxon>
        <taxon>Anophelinae</taxon>
        <taxon>Anopheles</taxon>
    </lineage>
</organism>
<dbReference type="Proteomes" id="UP000075882">
    <property type="component" value="Unassembled WGS sequence"/>
</dbReference>
<proteinExistence type="predicted"/>
<reference evidence="1" key="1">
    <citation type="submission" date="2022-08" db="UniProtKB">
        <authorList>
            <consortium name="EnsemblMetazoa"/>
        </authorList>
    </citation>
    <scope>IDENTIFICATION</scope>
</reference>
<accession>A0A8W7PP93</accession>